<evidence type="ECO:0000256" key="5">
    <source>
        <dbReference type="ARBA" id="ARBA00023125"/>
    </source>
</evidence>
<dbReference type="PANTHER" id="PTHR43547">
    <property type="entry name" value="TWO-COMPONENT HISTIDINE KINASE"/>
    <property type="match status" value="1"/>
</dbReference>
<dbReference type="InterPro" id="IPR005467">
    <property type="entry name" value="His_kinase_dom"/>
</dbReference>
<comment type="catalytic activity">
    <reaction evidence="1">
        <text>ATP + protein L-histidine = ADP + protein N-phospho-L-histidine.</text>
        <dbReference type="EC" id="2.7.13.3"/>
    </reaction>
</comment>
<dbReference type="Pfam" id="PF12833">
    <property type="entry name" value="HTH_18"/>
    <property type="match status" value="1"/>
</dbReference>
<dbReference type="SUPFAM" id="SSF63829">
    <property type="entry name" value="Calcium-dependent phosphotriesterase"/>
    <property type="match status" value="3"/>
</dbReference>
<sequence>MFEKKYKLSILLLSLFFFVFNLFAQKKILEASSNFTISSGLSHNGITSILEDSNGYLWFGTYEGLSLYDGYDFKIYKNRVGEKSLVSNRVRTLFEDQKGKIWIGTDEGISLYDLSTQKFKSLYSNKLVKKGLNGPVVRSIISNKDGFVVCATEESGVLVFDDNYNFINAYTPKGVVSQDKVRFFQGIMLDESQYLYATSQGLFIFNLKTKSYNRVLQNNIMQSSSISVLDQNTLLVTLFLGVAIIEIKKEEGGSITFQLRKKLLTQHKFNSSMVDSTNKLWLGLLNDGAVRFNQVNDFIDGENGKELYFEFNSGYIKSSCFYETTTGDCWLGTFNEGLFKFELNQNPFKKYNTKMGYKYGVKANNITEISPIDDKSVYLSDSGGGVAIFNTELQKFEPIKNPVIDEKKIELGNTFYDSRQNLWFKVNGAGLCRLKKNDTNIEVVYNAAPPLFNYIHIQDCTEDKDGNIWVVGNYGVFKIIVNNQNKIINVETINDNPYFKSEKLGFIRCVYPDPLYDYVWIGTDKDGLFRISNKAPLYNTEIDQYVNEEGNDETLSDNFVSSIIRLPNEELYVGTEGGGICKVLNSDSKPKFVTFSEKEGLSNNVVKSILYDNEYNLWIATNIGLNKFNTKDYTFRRFTDSDGLPFEDFWYASEHLKNGYLMFSGLDGFCYFKPEDILNKEALPRFELENLKLFNRSVTVGDSVSGRVILDKRLAEIDEVKLKHNENVFSLELTSLHFSNPKNHHIRYKLSPLNEEWVEVPSNQKTIYFSGLPPGEYILNTSASNSLNEWTPIQALKITVSTPYWKTKLAFFIYFLIVTLIVFLIIKVIFRIQALNHKVEIEQMEIDNVKHLNAAKLRFFSNISHEIKTPLTLISGPINLLIQEFGRNFNAVEKLKLIQRQSKKMIQLVDQVHDFQKADFELLKMNYSHFHFNLFIEELIKDFEFLAKNEDKQLSLKNNASDVYVSADKQKLEKIFNNLLNNAFKYTKKGDSISLHISKEDKNLIVSVIDTGRGIDSKDLEHVFERFYQSHKRHESYIGGSGIGLAFSKRLVEMHYGYISAESEINEGTTFTVRLPIVKKGKNNNETSQKEILLTAEKELETNTMLINNDGITDIKIDTEFSDATIFYAEDNLDMRLFVSKSLSKFFNITTFVNGQECLDAMENEWPDIIISDLLMPELNGLDLCKRVKSDVKTSHIPVILLTACVAGEDRIQGLRDGADAYIKKPFNMEHLVTRVEALLLNRKQLRERYQIGIPLTKENNKNNANDNAFLEKLYNLMAENLDNQDLDINQFARKLFLNRTLFYQKVKALTNHTPFELLKMYRLTKGAEFLVQEKLSVKEVAIRTGFKSRTHFTRLFKEKYGTTPGMYATENEKKYS</sequence>
<dbReference type="EC" id="2.7.13.3" evidence="2"/>
<name>A0ABX1RWP3_9FLAO</name>
<evidence type="ECO:0000259" key="10">
    <source>
        <dbReference type="PROSITE" id="PS50109"/>
    </source>
</evidence>
<protein>
    <recommendedName>
        <fullName evidence="2">histidine kinase</fullName>
        <ecNumber evidence="2">2.7.13.3</ecNumber>
    </recommendedName>
</protein>
<keyword evidence="4" id="KW-0805">Transcription regulation</keyword>
<dbReference type="Gene3D" id="2.60.40.10">
    <property type="entry name" value="Immunoglobulins"/>
    <property type="match status" value="1"/>
</dbReference>
<dbReference type="SUPFAM" id="SSF46689">
    <property type="entry name" value="Homeodomain-like"/>
    <property type="match status" value="1"/>
</dbReference>
<keyword evidence="5" id="KW-0238">DNA-binding</keyword>
<evidence type="ECO:0000256" key="8">
    <source>
        <dbReference type="SAM" id="Phobius"/>
    </source>
</evidence>
<dbReference type="Gene3D" id="1.10.10.60">
    <property type="entry name" value="Homeodomain-like"/>
    <property type="match status" value="1"/>
</dbReference>
<gene>
    <name evidence="12" type="ORF">HHX25_04955</name>
</gene>
<dbReference type="InterPro" id="IPR004358">
    <property type="entry name" value="Sig_transdc_His_kin-like_C"/>
</dbReference>
<dbReference type="SUPFAM" id="SSF47384">
    <property type="entry name" value="Homodimeric domain of signal transducing histidine kinase"/>
    <property type="match status" value="1"/>
</dbReference>
<dbReference type="PROSITE" id="PS00041">
    <property type="entry name" value="HTH_ARAC_FAMILY_1"/>
    <property type="match status" value="1"/>
</dbReference>
<dbReference type="InterPro" id="IPR018060">
    <property type="entry name" value="HTH_AraC"/>
</dbReference>
<dbReference type="InterPro" id="IPR011123">
    <property type="entry name" value="Y_Y_Y"/>
</dbReference>
<keyword evidence="8" id="KW-1133">Transmembrane helix</keyword>
<dbReference type="InterPro" id="IPR003594">
    <property type="entry name" value="HATPase_dom"/>
</dbReference>
<dbReference type="InterPro" id="IPR015943">
    <property type="entry name" value="WD40/YVTN_repeat-like_dom_sf"/>
</dbReference>
<feature type="domain" description="Response regulatory" evidence="11">
    <location>
        <begin position="1125"/>
        <end position="1240"/>
    </location>
</feature>
<organism evidence="12 13">
    <name type="scientific">Flavivirga algicola</name>
    <dbReference type="NCBI Taxonomy" id="2729136"/>
    <lineage>
        <taxon>Bacteria</taxon>
        <taxon>Pseudomonadati</taxon>
        <taxon>Bacteroidota</taxon>
        <taxon>Flavobacteriia</taxon>
        <taxon>Flavobacteriales</taxon>
        <taxon>Flavobacteriaceae</taxon>
        <taxon>Flavivirga</taxon>
    </lineage>
</organism>
<feature type="modified residue" description="4-aspartylphosphate" evidence="7">
    <location>
        <position position="1173"/>
    </location>
</feature>
<dbReference type="Pfam" id="PF00072">
    <property type="entry name" value="Response_reg"/>
    <property type="match status" value="1"/>
</dbReference>
<dbReference type="InterPro" id="IPR018062">
    <property type="entry name" value="HTH_AraC-typ_CS"/>
</dbReference>
<evidence type="ECO:0000259" key="11">
    <source>
        <dbReference type="PROSITE" id="PS50110"/>
    </source>
</evidence>
<dbReference type="InterPro" id="IPR003661">
    <property type="entry name" value="HisK_dim/P_dom"/>
</dbReference>
<dbReference type="InterPro" id="IPR011110">
    <property type="entry name" value="Reg_prop"/>
</dbReference>
<keyword evidence="3 7" id="KW-0597">Phosphoprotein</keyword>
<dbReference type="PROSITE" id="PS50110">
    <property type="entry name" value="RESPONSE_REGULATORY"/>
    <property type="match status" value="1"/>
</dbReference>
<dbReference type="Proteomes" id="UP000746690">
    <property type="component" value="Unassembled WGS sequence"/>
</dbReference>
<dbReference type="Gene3D" id="1.10.287.130">
    <property type="match status" value="1"/>
</dbReference>
<evidence type="ECO:0000259" key="9">
    <source>
        <dbReference type="PROSITE" id="PS01124"/>
    </source>
</evidence>
<dbReference type="PRINTS" id="PR00344">
    <property type="entry name" value="BCTRLSENSOR"/>
</dbReference>
<evidence type="ECO:0000256" key="3">
    <source>
        <dbReference type="ARBA" id="ARBA00022553"/>
    </source>
</evidence>
<feature type="domain" description="HTH araC/xylS-type" evidence="9">
    <location>
        <begin position="1272"/>
        <end position="1371"/>
    </location>
</feature>
<evidence type="ECO:0000256" key="4">
    <source>
        <dbReference type="ARBA" id="ARBA00023015"/>
    </source>
</evidence>
<dbReference type="PROSITE" id="PS01124">
    <property type="entry name" value="HTH_ARAC_FAMILY_2"/>
    <property type="match status" value="1"/>
</dbReference>
<keyword evidence="13" id="KW-1185">Reference proteome</keyword>
<dbReference type="SMART" id="SM00387">
    <property type="entry name" value="HATPase_c"/>
    <property type="match status" value="1"/>
</dbReference>
<evidence type="ECO:0000256" key="6">
    <source>
        <dbReference type="ARBA" id="ARBA00023163"/>
    </source>
</evidence>
<dbReference type="RefSeq" id="WP_169670765.1">
    <property type="nucleotide sequence ID" value="NZ_JABBHF010000002.1"/>
</dbReference>
<dbReference type="SMART" id="SM00448">
    <property type="entry name" value="REC"/>
    <property type="match status" value="1"/>
</dbReference>
<accession>A0ABX1RWP3</accession>
<keyword evidence="8" id="KW-0472">Membrane</keyword>
<dbReference type="SUPFAM" id="SSF55874">
    <property type="entry name" value="ATPase domain of HSP90 chaperone/DNA topoisomerase II/histidine kinase"/>
    <property type="match status" value="1"/>
</dbReference>
<dbReference type="Pfam" id="PF07494">
    <property type="entry name" value="Reg_prop"/>
    <property type="match status" value="3"/>
</dbReference>
<evidence type="ECO:0000256" key="7">
    <source>
        <dbReference type="PROSITE-ProRule" id="PRU00169"/>
    </source>
</evidence>
<dbReference type="InterPro" id="IPR009057">
    <property type="entry name" value="Homeodomain-like_sf"/>
</dbReference>
<dbReference type="Gene3D" id="3.40.50.2300">
    <property type="match status" value="1"/>
</dbReference>
<dbReference type="Pfam" id="PF00512">
    <property type="entry name" value="HisKA"/>
    <property type="match status" value="1"/>
</dbReference>
<evidence type="ECO:0000313" key="13">
    <source>
        <dbReference type="Proteomes" id="UP000746690"/>
    </source>
</evidence>
<dbReference type="InterPro" id="IPR001789">
    <property type="entry name" value="Sig_transdc_resp-reg_receiver"/>
</dbReference>
<proteinExistence type="predicted"/>
<dbReference type="Pfam" id="PF07495">
    <property type="entry name" value="Y_Y_Y"/>
    <property type="match status" value="1"/>
</dbReference>
<keyword evidence="8" id="KW-0812">Transmembrane</keyword>
<dbReference type="InterPro" id="IPR036890">
    <property type="entry name" value="HATPase_C_sf"/>
</dbReference>
<dbReference type="Gene3D" id="3.30.565.10">
    <property type="entry name" value="Histidine kinase-like ATPase, C-terminal domain"/>
    <property type="match status" value="1"/>
</dbReference>
<feature type="transmembrane region" description="Helical" evidence="8">
    <location>
        <begin position="809"/>
        <end position="830"/>
    </location>
</feature>
<evidence type="ECO:0000313" key="12">
    <source>
        <dbReference type="EMBL" id="NMH86842.1"/>
    </source>
</evidence>
<dbReference type="PROSITE" id="PS50109">
    <property type="entry name" value="HIS_KIN"/>
    <property type="match status" value="1"/>
</dbReference>
<evidence type="ECO:0000256" key="2">
    <source>
        <dbReference type="ARBA" id="ARBA00012438"/>
    </source>
</evidence>
<dbReference type="InterPro" id="IPR013783">
    <property type="entry name" value="Ig-like_fold"/>
</dbReference>
<dbReference type="Gene3D" id="2.130.10.10">
    <property type="entry name" value="YVTN repeat-like/Quinoprotein amine dehydrogenase"/>
    <property type="match status" value="2"/>
</dbReference>
<keyword evidence="6" id="KW-0804">Transcription</keyword>
<evidence type="ECO:0000256" key="1">
    <source>
        <dbReference type="ARBA" id="ARBA00000085"/>
    </source>
</evidence>
<dbReference type="InterPro" id="IPR011006">
    <property type="entry name" value="CheY-like_superfamily"/>
</dbReference>
<dbReference type="Pfam" id="PF02518">
    <property type="entry name" value="HATPase_c"/>
    <property type="match status" value="1"/>
</dbReference>
<comment type="caution">
    <text evidence="12">The sequence shown here is derived from an EMBL/GenBank/DDBJ whole genome shotgun (WGS) entry which is preliminary data.</text>
</comment>
<dbReference type="EMBL" id="JABBHF010000002">
    <property type="protein sequence ID" value="NMH86842.1"/>
    <property type="molecule type" value="Genomic_DNA"/>
</dbReference>
<dbReference type="InterPro" id="IPR036097">
    <property type="entry name" value="HisK_dim/P_sf"/>
</dbReference>
<dbReference type="SUPFAM" id="SSF52172">
    <property type="entry name" value="CheY-like"/>
    <property type="match status" value="1"/>
</dbReference>
<dbReference type="CDD" id="cd00082">
    <property type="entry name" value="HisKA"/>
    <property type="match status" value="1"/>
</dbReference>
<dbReference type="SMART" id="SM00342">
    <property type="entry name" value="HTH_ARAC"/>
    <property type="match status" value="1"/>
</dbReference>
<dbReference type="PANTHER" id="PTHR43547:SF2">
    <property type="entry name" value="HYBRID SIGNAL TRANSDUCTION HISTIDINE KINASE C"/>
    <property type="match status" value="1"/>
</dbReference>
<reference evidence="12 13" key="1">
    <citation type="submission" date="2020-04" db="EMBL/GenBank/DDBJ databases">
        <title>A Flavivirga sp. nov.</title>
        <authorList>
            <person name="Sun X."/>
        </authorList>
    </citation>
    <scope>NUCLEOTIDE SEQUENCE [LARGE SCALE GENOMIC DNA]</scope>
    <source>
        <strain evidence="12 13">Y03</strain>
    </source>
</reference>
<feature type="domain" description="Histidine kinase" evidence="10">
    <location>
        <begin position="862"/>
        <end position="1079"/>
    </location>
</feature>
<dbReference type="SMART" id="SM00388">
    <property type="entry name" value="HisKA"/>
    <property type="match status" value="1"/>
</dbReference>